<dbReference type="GO" id="GO:0008199">
    <property type="term" value="F:ferric iron binding"/>
    <property type="evidence" value="ECO:0007669"/>
    <property type="project" value="InterPro"/>
</dbReference>
<organism evidence="4 5">
    <name type="scientific">Tannerella forsythia</name>
    <name type="common">Bacteroides forsythus</name>
    <dbReference type="NCBI Taxonomy" id="28112"/>
    <lineage>
        <taxon>Bacteria</taxon>
        <taxon>Pseudomonadati</taxon>
        <taxon>Bacteroidota</taxon>
        <taxon>Bacteroidia</taxon>
        <taxon>Bacteroidales</taxon>
        <taxon>Tannerellaceae</taxon>
        <taxon>Tannerella</taxon>
    </lineage>
</organism>
<dbReference type="RefSeq" id="WP_074450048.1">
    <property type="nucleotide sequence ID" value="NZ_CALHNL010000035.1"/>
</dbReference>
<sequence>MNAKKKTGKEVNSAVQSMINGLNDVLANRQVYYANLRGLHWDIAGDKFFELHELYEEYYNEEAAAIDQVAERIAMLGGHPENRFSEYLKQSDIKETHHVSDWEKGVNQVLDSMKTLHEKYRNLVKSATEADDFGTVALAGKHLAAIEAHLWKLTAYMA</sequence>
<dbReference type="EC" id="1.16.-.-" evidence="4"/>
<dbReference type="EMBL" id="FMMM01000067">
    <property type="protein sequence ID" value="SCQ23132.1"/>
    <property type="molecule type" value="Genomic_DNA"/>
</dbReference>
<protein>
    <submittedName>
        <fullName evidence="4">DNA protection during starvation protein</fullName>
        <ecNumber evidence="4">1.16.-.-</ecNumber>
    </submittedName>
</protein>
<dbReference type="SUPFAM" id="SSF47240">
    <property type="entry name" value="Ferritin-like"/>
    <property type="match status" value="1"/>
</dbReference>
<dbReference type="PRINTS" id="PR01346">
    <property type="entry name" value="HELNAPAPROT"/>
</dbReference>
<dbReference type="PROSITE" id="PS00818">
    <property type="entry name" value="DPS_1"/>
    <property type="match status" value="1"/>
</dbReference>
<dbReference type="InterPro" id="IPR012347">
    <property type="entry name" value="Ferritin-like"/>
</dbReference>
<gene>
    <name evidence="4" type="primary">dps</name>
    <name evidence="4" type="ORF">TFUB20_01959</name>
</gene>
<proteinExistence type="inferred from homology"/>
<dbReference type="InterPro" id="IPR009078">
    <property type="entry name" value="Ferritin-like_SF"/>
</dbReference>
<evidence type="ECO:0000256" key="2">
    <source>
        <dbReference type="RuleBase" id="RU003875"/>
    </source>
</evidence>
<dbReference type="PIRSF" id="PIRSF005900">
    <property type="entry name" value="Dps"/>
    <property type="match status" value="1"/>
</dbReference>
<evidence type="ECO:0000313" key="4">
    <source>
        <dbReference type="EMBL" id="SCQ23132.1"/>
    </source>
</evidence>
<feature type="domain" description="Ferritin/DPS" evidence="3">
    <location>
        <begin position="20"/>
        <end position="157"/>
    </location>
</feature>
<evidence type="ECO:0000313" key="5">
    <source>
        <dbReference type="Proteomes" id="UP000182057"/>
    </source>
</evidence>
<keyword evidence="4" id="KW-0560">Oxidoreductase</keyword>
<dbReference type="GO" id="GO:0016722">
    <property type="term" value="F:oxidoreductase activity, acting on metal ions"/>
    <property type="evidence" value="ECO:0007669"/>
    <property type="project" value="InterPro"/>
</dbReference>
<dbReference type="CDD" id="cd01043">
    <property type="entry name" value="DPS"/>
    <property type="match status" value="1"/>
</dbReference>
<evidence type="ECO:0000256" key="1">
    <source>
        <dbReference type="ARBA" id="ARBA00009497"/>
    </source>
</evidence>
<evidence type="ECO:0000259" key="3">
    <source>
        <dbReference type="Pfam" id="PF00210"/>
    </source>
</evidence>
<dbReference type="Proteomes" id="UP000182057">
    <property type="component" value="Unassembled WGS sequence"/>
</dbReference>
<dbReference type="PROSITE" id="PS00819">
    <property type="entry name" value="DPS_2"/>
    <property type="match status" value="1"/>
</dbReference>
<dbReference type="AlphaFoldDB" id="A0A1D3USL6"/>
<dbReference type="InterPro" id="IPR002177">
    <property type="entry name" value="DPS_DNA-bd"/>
</dbReference>
<dbReference type="Gene3D" id="1.20.1260.10">
    <property type="match status" value="1"/>
</dbReference>
<dbReference type="OrthoDB" id="9797023at2"/>
<name>A0A1D3USL6_TANFO</name>
<dbReference type="InterPro" id="IPR023188">
    <property type="entry name" value="DPS_DNA-bd_CS"/>
</dbReference>
<dbReference type="PANTHER" id="PTHR42932">
    <property type="entry name" value="GENERAL STRESS PROTEIN 20U"/>
    <property type="match status" value="1"/>
</dbReference>
<dbReference type="Pfam" id="PF00210">
    <property type="entry name" value="Ferritin"/>
    <property type="match status" value="1"/>
</dbReference>
<dbReference type="InterPro" id="IPR008331">
    <property type="entry name" value="Ferritin_DPS_dom"/>
</dbReference>
<dbReference type="PANTHER" id="PTHR42932:SF1">
    <property type="entry name" value="GENERAL STRESS PROTEIN 20U"/>
    <property type="match status" value="1"/>
</dbReference>
<accession>A0A1D3USL6</accession>
<reference evidence="4 5" key="1">
    <citation type="submission" date="2016-09" db="EMBL/GenBank/DDBJ databases">
        <authorList>
            <person name="Capua I."/>
            <person name="De Benedictis P."/>
            <person name="Joannis T."/>
            <person name="Lombin L.H."/>
            <person name="Cattoli G."/>
        </authorList>
    </citation>
    <scope>NUCLEOTIDE SEQUENCE [LARGE SCALE GENOMIC DNA]</scope>
    <source>
        <strain evidence="4 5">UB20</strain>
    </source>
</reference>
<comment type="similarity">
    <text evidence="1 2">Belongs to the Dps family.</text>
</comment>